<dbReference type="InterPro" id="IPR012869">
    <property type="entry name" value="RHH_5"/>
</dbReference>
<evidence type="ECO:0000259" key="1">
    <source>
        <dbReference type="Pfam" id="PF07878"/>
    </source>
</evidence>
<feature type="domain" description="CopG-like ribbon-helix-helix" evidence="1">
    <location>
        <begin position="13"/>
        <end position="44"/>
    </location>
</feature>
<evidence type="ECO:0000313" key="3">
    <source>
        <dbReference type="Proteomes" id="UP000487929"/>
    </source>
</evidence>
<name>A0A7X4W5Z4_9GAMM</name>
<proteinExistence type="predicted"/>
<dbReference type="AlphaFoldDB" id="A0A7X4W5Z4"/>
<protein>
    <submittedName>
        <fullName evidence="2">Ribbon-helix-helix protein, CopG family</fullName>
    </submittedName>
</protein>
<dbReference type="RefSeq" id="WP_161432237.1">
    <property type="nucleotide sequence ID" value="NZ_WUTT01000001.1"/>
</dbReference>
<dbReference type="InterPro" id="IPR013321">
    <property type="entry name" value="Arc_rbn_hlx_hlx"/>
</dbReference>
<dbReference type="Pfam" id="PF07878">
    <property type="entry name" value="RHH_5"/>
    <property type="match status" value="1"/>
</dbReference>
<sequence length="52" mass="6153">MFDVAILVVNFDEELKEEVRRLAEEQHRSMSNLVEKVLREYVDESRKEASKG</sequence>
<accession>A0A7X4W5Z4</accession>
<dbReference type="SUPFAM" id="SSF47598">
    <property type="entry name" value="Ribbon-helix-helix"/>
    <property type="match status" value="1"/>
</dbReference>
<dbReference type="Gene3D" id="1.10.1220.10">
    <property type="entry name" value="Met repressor-like"/>
    <property type="match status" value="1"/>
</dbReference>
<dbReference type="EMBL" id="WUTT01000001">
    <property type="protein sequence ID" value="NAW35002.1"/>
    <property type="molecule type" value="Genomic_DNA"/>
</dbReference>
<dbReference type="GO" id="GO:0006355">
    <property type="term" value="P:regulation of DNA-templated transcription"/>
    <property type="evidence" value="ECO:0007669"/>
    <property type="project" value="InterPro"/>
</dbReference>
<keyword evidence="3" id="KW-1185">Reference proteome</keyword>
<gene>
    <name evidence="2" type="ORF">GRB96_11310</name>
</gene>
<evidence type="ECO:0000313" key="2">
    <source>
        <dbReference type="EMBL" id="NAW35002.1"/>
    </source>
</evidence>
<dbReference type="Proteomes" id="UP000487929">
    <property type="component" value="Unassembled WGS sequence"/>
</dbReference>
<reference evidence="2 3" key="1">
    <citation type="submission" date="2019-12" db="EMBL/GenBank/DDBJ databases">
        <title>Draft genome sequencing of Halomonas alimentaria DSM 15356.</title>
        <authorList>
            <person name="Pandiyan K."/>
            <person name="Kushwaha P."/>
            <person name="Gowdham M."/>
            <person name="Chakdar H."/>
            <person name="Singh A."/>
            <person name="Kumar M."/>
            <person name="Saxena A.K."/>
        </authorList>
    </citation>
    <scope>NUCLEOTIDE SEQUENCE [LARGE SCALE GENOMIC DNA]</scope>
    <source>
        <strain evidence="2 3">DSM 15356</strain>
    </source>
</reference>
<dbReference type="InterPro" id="IPR010985">
    <property type="entry name" value="Ribbon_hlx_hlx"/>
</dbReference>
<organism evidence="2 3">
    <name type="scientific">Halomonas alimentaria</name>
    <dbReference type="NCBI Taxonomy" id="147248"/>
    <lineage>
        <taxon>Bacteria</taxon>
        <taxon>Pseudomonadati</taxon>
        <taxon>Pseudomonadota</taxon>
        <taxon>Gammaproteobacteria</taxon>
        <taxon>Oceanospirillales</taxon>
        <taxon>Halomonadaceae</taxon>
        <taxon>Halomonas</taxon>
    </lineage>
</organism>
<comment type="caution">
    <text evidence="2">The sequence shown here is derived from an EMBL/GenBank/DDBJ whole genome shotgun (WGS) entry which is preliminary data.</text>
</comment>